<comment type="caution">
    <text evidence="10">The sequence shown here is derived from an EMBL/GenBank/DDBJ whole genome shotgun (WGS) entry which is preliminary data.</text>
</comment>
<reference evidence="10" key="1">
    <citation type="journal article" date="2015" name="Nature">
        <title>Complex archaea that bridge the gap between prokaryotes and eukaryotes.</title>
        <authorList>
            <person name="Spang A."/>
            <person name="Saw J.H."/>
            <person name="Jorgensen S.L."/>
            <person name="Zaremba-Niedzwiedzka K."/>
            <person name="Martijn J."/>
            <person name="Lind A.E."/>
            <person name="van Eijk R."/>
            <person name="Schleper C."/>
            <person name="Guy L."/>
            <person name="Ettema T.J."/>
        </authorList>
    </citation>
    <scope>NUCLEOTIDE SEQUENCE</scope>
</reference>
<keyword evidence="4" id="KW-0547">Nucleotide-binding</keyword>
<name>A0A0F9YEP9_9ZZZZ</name>
<keyword evidence="6" id="KW-0694">RNA-binding</keyword>
<dbReference type="Pfam" id="PF03054">
    <property type="entry name" value="tRNA_Me_trans"/>
    <property type="match status" value="1"/>
</dbReference>
<evidence type="ECO:0000256" key="6">
    <source>
        <dbReference type="ARBA" id="ARBA00022884"/>
    </source>
</evidence>
<organism evidence="10">
    <name type="scientific">marine sediment metagenome</name>
    <dbReference type="NCBI Taxonomy" id="412755"/>
    <lineage>
        <taxon>unclassified sequences</taxon>
        <taxon>metagenomes</taxon>
        <taxon>ecological metagenomes</taxon>
    </lineage>
</organism>
<proteinExistence type="inferred from homology"/>
<dbReference type="Pfam" id="PF20258">
    <property type="entry name" value="tRNA_Me_trans_C"/>
    <property type="match status" value="1"/>
</dbReference>
<dbReference type="InterPro" id="IPR046884">
    <property type="entry name" value="MnmA-like_central"/>
</dbReference>
<evidence type="ECO:0000256" key="1">
    <source>
        <dbReference type="ARBA" id="ARBA00022555"/>
    </source>
</evidence>
<evidence type="ECO:0000259" key="8">
    <source>
        <dbReference type="Pfam" id="PF20258"/>
    </source>
</evidence>
<dbReference type="HAMAP" id="MF_00144">
    <property type="entry name" value="tRNA_thiouridyl_MnmA"/>
    <property type="match status" value="1"/>
</dbReference>
<dbReference type="InterPro" id="IPR014729">
    <property type="entry name" value="Rossmann-like_a/b/a_fold"/>
</dbReference>
<dbReference type="PANTHER" id="PTHR11933">
    <property type="entry name" value="TRNA 5-METHYLAMINOMETHYL-2-THIOURIDYLATE -METHYLTRANSFERASE"/>
    <property type="match status" value="1"/>
</dbReference>
<evidence type="ECO:0000313" key="10">
    <source>
        <dbReference type="EMBL" id="KKO02924.1"/>
    </source>
</evidence>
<evidence type="ECO:0000259" key="9">
    <source>
        <dbReference type="Pfam" id="PF20259"/>
    </source>
</evidence>
<dbReference type="GO" id="GO:0000049">
    <property type="term" value="F:tRNA binding"/>
    <property type="evidence" value="ECO:0007669"/>
    <property type="project" value="UniProtKB-KW"/>
</dbReference>
<keyword evidence="3" id="KW-0819">tRNA processing</keyword>
<evidence type="ECO:0000256" key="2">
    <source>
        <dbReference type="ARBA" id="ARBA00022679"/>
    </source>
</evidence>
<keyword evidence="5" id="KW-0067">ATP-binding</keyword>
<keyword evidence="7" id="KW-1015">Disulfide bond</keyword>
<evidence type="ECO:0000256" key="7">
    <source>
        <dbReference type="ARBA" id="ARBA00023157"/>
    </source>
</evidence>
<dbReference type="NCBIfam" id="NF001138">
    <property type="entry name" value="PRK00143.1"/>
    <property type="match status" value="1"/>
</dbReference>
<dbReference type="InterPro" id="IPR004506">
    <property type="entry name" value="MnmA-like"/>
</dbReference>
<dbReference type="GO" id="GO:0005524">
    <property type="term" value="F:ATP binding"/>
    <property type="evidence" value="ECO:0007669"/>
    <property type="project" value="UniProtKB-KW"/>
</dbReference>
<protein>
    <submittedName>
        <fullName evidence="10">Uncharacterized protein</fullName>
    </submittedName>
</protein>
<evidence type="ECO:0000256" key="4">
    <source>
        <dbReference type="ARBA" id="ARBA00022741"/>
    </source>
</evidence>
<dbReference type="PANTHER" id="PTHR11933:SF5">
    <property type="entry name" value="MITOCHONDRIAL TRNA-SPECIFIC 2-THIOURIDYLASE 1"/>
    <property type="match status" value="1"/>
</dbReference>
<evidence type="ECO:0000256" key="3">
    <source>
        <dbReference type="ARBA" id="ARBA00022694"/>
    </source>
</evidence>
<dbReference type="SUPFAM" id="SSF52402">
    <property type="entry name" value="Adenine nucleotide alpha hydrolases-like"/>
    <property type="match status" value="1"/>
</dbReference>
<dbReference type="GO" id="GO:0016783">
    <property type="term" value="F:sulfurtransferase activity"/>
    <property type="evidence" value="ECO:0007669"/>
    <property type="project" value="InterPro"/>
</dbReference>
<dbReference type="GO" id="GO:0002143">
    <property type="term" value="P:tRNA wobble position uridine thiolation"/>
    <property type="evidence" value="ECO:0007669"/>
    <property type="project" value="TreeGrafter"/>
</dbReference>
<dbReference type="Gene3D" id="2.30.30.280">
    <property type="entry name" value="Adenine nucleotide alpha hydrolases-like domains"/>
    <property type="match status" value="1"/>
</dbReference>
<dbReference type="CDD" id="cd01998">
    <property type="entry name" value="MnmA_TRMU-like"/>
    <property type="match status" value="1"/>
</dbReference>
<sequence>MRKPKEKKVIIAMSPRHRALNALSARSAGQAGRFKKKKKVLVAMSGGVDSSVATAILKKAGFEVVGVFMRFWRDPVLQRWNRCCSPEAEKRARRVALLLGIPFYVLDFGKEFKKRIVNYFLKEHKKNFTPNPCVVCNKEIKFGLLLEKALDIGADYVATGHYVKKQETRFRPVFRSKTAEGDQGPGLQVKNKIYKLLRAKDKEKDQSYFLWQLSQKQLKKILFPLENLTKKEVISLARKFKLPVLNIPESQEICFIQTTVNDFLKRYLKQKPGPIVEQAHYRASKIIDAKRKIIGQHQGLAFYTIGQRRGIRLPGGPYFVLDKDLKRNFLVVTKNERDLYKKELVAGNVHWISGKKPKLPLRVKSKVRYRQEMMPAIIKDQRIKNKKQVLVEFKKPQRAITLGQSVVFYREKELLGGGIIKKI</sequence>
<dbReference type="AlphaFoldDB" id="A0A0F9YEP9"/>
<dbReference type="EMBL" id="LAZR01000029">
    <property type="protein sequence ID" value="KKO02924.1"/>
    <property type="molecule type" value="Genomic_DNA"/>
</dbReference>
<keyword evidence="1" id="KW-0820">tRNA-binding</keyword>
<dbReference type="Gene3D" id="2.40.30.10">
    <property type="entry name" value="Translation factors"/>
    <property type="match status" value="1"/>
</dbReference>
<evidence type="ECO:0000256" key="5">
    <source>
        <dbReference type="ARBA" id="ARBA00022840"/>
    </source>
</evidence>
<feature type="domain" description="tRNA-specific 2-thiouridylase MnmA-like central" evidence="9">
    <location>
        <begin position="261"/>
        <end position="333"/>
    </location>
</feature>
<dbReference type="InterPro" id="IPR046885">
    <property type="entry name" value="MnmA-like_C"/>
</dbReference>
<dbReference type="InterPro" id="IPR023382">
    <property type="entry name" value="MnmA-like_central_sf"/>
</dbReference>
<feature type="domain" description="tRNA-specific 2-thiouridylase MnmA-like C-terminal" evidence="8">
    <location>
        <begin position="342"/>
        <end position="420"/>
    </location>
</feature>
<accession>A0A0F9YEP9</accession>
<keyword evidence="2" id="KW-0808">Transferase</keyword>
<gene>
    <name evidence="10" type="ORF">LCGC14_0103780</name>
</gene>
<dbReference type="Pfam" id="PF20259">
    <property type="entry name" value="tRNA_Me_trans_M"/>
    <property type="match status" value="1"/>
</dbReference>
<dbReference type="Gene3D" id="3.40.50.620">
    <property type="entry name" value="HUPs"/>
    <property type="match status" value="1"/>
</dbReference>